<dbReference type="GO" id="GO:0000156">
    <property type="term" value="F:phosphorelay response regulator activity"/>
    <property type="evidence" value="ECO:0007669"/>
    <property type="project" value="InterPro"/>
</dbReference>
<keyword evidence="2" id="KW-0902">Two-component regulatory system</keyword>
<dbReference type="RefSeq" id="WP_240187927.1">
    <property type="nucleotide sequence ID" value="NZ_JBFCRC010000006.1"/>
</dbReference>
<dbReference type="AlphaFoldDB" id="A0AB37INE5"/>
<keyword evidence="1" id="KW-0963">Cytoplasm</keyword>
<reference evidence="3 4" key="1">
    <citation type="submission" date="2015-06" db="EMBL/GenBank/DDBJ databases">
        <title>The Genome Sequence of Enterococcus hirae 88EA1.</title>
        <authorList>
            <consortium name="The Broad Institute Genomics Platform"/>
            <consortium name="The Broad Institute Genome Sequencing Center for Infectious Disease"/>
            <person name="Earl A.M."/>
            <person name="Van Tyne D."/>
            <person name="Lebreton F."/>
            <person name="Saavedra J.T."/>
            <person name="Gilmore M.S."/>
            <person name="Manson McGuire A."/>
            <person name="Clock S."/>
            <person name="Crupain M."/>
            <person name="Rangan U."/>
            <person name="Young S."/>
            <person name="Abouelleil A."/>
            <person name="Cao P."/>
            <person name="Chapman S.B."/>
            <person name="Griggs A."/>
            <person name="Priest M."/>
            <person name="Shea T."/>
            <person name="Wortman J."/>
            <person name="Nusbaum C."/>
            <person name="Birren B."/>
        </authorList>
    </citation>
    <scope>NUCLEOTIDE SEQUENCE [LARGE SCALE GENOMIC DNA]</scope>
    <source>
        <strain evidence="3 4">88EA1</strain>
    </source>
</reference>
<dbReference type="InterPro" id="IPR046947">
    <property type="entry name" value="LytR-like"/>
</dbReference>
<evidence type="ECO:0008006" key="5">
    <source>
        <dbReference type="Google" id="ProtNLM"/>
    </source>
</evidence>
<evidence type="ECO:0000256" key="2">
    <source>
        <dbReference type="ARBA" id="ARBA00023012"/>
    </source>
</evidence>
<dbReference type="Proteomes" id="UP000253498">
    <property type="component" value="Unassembled WGS sequence"/>
</dbReference>
<dbReference type="PANTHER" id="PTHR37299">
    <property type="entry name" value="TRANSCRIPTIONAL REGULATOR-RELATED"/>
    <property type="match status" value="1"/>
</dbReference>
<dbReference type="Gene3D" id="3.40.50.2300">
    <property type="match status" value="1"/>
</dbReference>
<dbReference type="GO" id="GO:0003677">
    <property type="term" value="F:DNA binding"/>
    <property type="evidence" value="ECO:0007669"/>
    <property type="project" value="InterPro"/>
</dbReference>
<gene>
    <name evidence="3" type="ORF">EB03_00841</name>
</gene>
<evidence type="ECO:0000313" key="4">
    <source>
        <dbReference type="Proteomes" id="UP000253498"/>
    </source>
</evidence>
<name>A0AB37INE5_ENTHR</name>
<comment type="caution">
    <text evidence="3">The sequence shown here is derived from an EMBL/GenBank/DDBJ whole genome shotgun (WGS) entry which is preliminary data.</text>
</comment>
<protein>
    <recommendedName>
        <fullName evidence="5">Response regulator</fullName>
    </recommendedName>
</protein>
<evidence type="ECO:0000256" key="1">
    <source>
        <dbReference type="ARBA" id="ARBA00022490"/>
    </source>
</evidence>
<dbReference type="EMBL" id="LESJ01000004">
    <property type="protein sequence ID" value="RBT69172.1"/>
    <property type="molecule type" value="Genomic_DNA"/>
</dbReference>
<proteinExistence type="predicted"/>
<organism evidence="3 4">
    <name type="scientific">Enterococcus hirae</name>
    <dbReference type="NCBI Taxonomy" id="1354"/>
    <lineage>
        <taxon>Bacteria</taxon>
        <taxon>Bacillati</taxon>
        <taxon>Bacillota</taxon>
        <taxon>Bacilli</taxon>
        <taxon>Lactobacillales</taxon>
        <taxon>Enterococcaceae</taxon>
        <taxon>Enterococcus</taxon>
    </lineage>
</organism>
<accession>A0AB37INE5</accession>
<evidence type="ECO:0000313" key="3">
    <source>
        <dbReference type="EMBL" id="RBT69172.1"/>
    </source>
</evidence>
<dbReference type="PANTHER" id="PTHR37299:SF3">
    <property type="entry name" value="STAGE 0 SPORULATION PROTEIN A HOMOLOG"/>
    <property type="match status" value="1"/>
</dbReference>
<sequence length="87" mass="10193">MLKIFVCDDEIAHRNKLTRMITNYLLMKDCDVQFQFATDDPMMILSFISKHKTEGIYFLDIDLKTNLNGIELAKKSEITTQQQKSFL</sequence>